<keyword evidence="1" id="KW-0472">Membrane</keyword>
<gene>
    <name evidence="3" type="ORF">MM415A01130_0017</name>
    <name evidence="2" type="ORF">MM415B00340_0020</name>
</gene>
<accession>A0A6M3K8K4</accession>
<evidence type="ECO:0000313" key="2">
    <source>
        <dbReference type="EMBL" id="QJA66636.1"/>
    </source>
</evidence>
<keyword evidence="1" id="KW-0812">Transmembrane</keyword>
<dbReference type="EMBL" id="MT141558">
    <property type="protein sequence ID" value="QJA66636.1"/>
    <property type="molecule type" value="Genomic_DNA"/>
</dbReference>
<evidence type="ECO:0000256" key="1">
    <source>
        <dbReference type="SAM" id="Phobius"/>
    </source>
</evidence>
<reference evidence="3" key="1">
    <citation type="submission" date="2020-03" db="EMBL/GenBank/DDBJ databases">
        <title>The deep terrestrial virosphere.</title>
        <authorList>
            <person name="Holmfeldt K."/>
            <person name="Nilsson E."/>
            <person name="Simone D."/>
            <person name="Lopez-Fernandez M."/>
            <person name="Wu X."/>
            <person name="de Brujin I."/>
            <person name="Lundin D."/>
            <person name="Andersson A."/>
            <person name="Bertilsson S."/>
            <person name="Dopson M."/>
        </authorList>
    </citation>
    <scope>NUCLEOTIDE SEQUENCE</scope>
    <source>
        <strain evidence="3">MM415A01130</strain>
        <strain evidence="2">MM415B00340</strain>
    </source>
</reference>
<dbReference type="InterPro" id="IPR057116">
    <property type="entry name" value="Pam3_gp32"/>
</dbReference>
<keyword evidence="1" id="KW-1133">Transmembrane helix</keyword>
<proteinExistence type="predicted"/>
<dbReference type="AlphaFoldDB" id="A0A6M3K8K4"/>
<evidence type="ECO:0000313" key="3">
    <source>
        <dbReference type="EMBL" id="QJA78125.1"/>
    </source>
</evidence>
<protein>
    <submittedName>
        <fullName evidence="3">Uncharacterized protein</fullName>
    </submittedName>
</protein>
<feature type="transmembrane region" description="Helical" evidence="1">
    <location>
        <begin position="55"/>
        <end position="75"/>
    </location>
</feature>
<dbReference type="Pfam" id="PF23992">
    <property type="entry name" value="Pam3_gp32"/>
    <property type="match status" value="1"/>
</dbReference>
<organism evidence="3">
    <name type="scientific">viral metagenome</name>
    <dbReference type="NCBI Taxonomy" id="1070528"/>
    <lineage>
        <taxon>unclassified sequences</taxon>
        <taxon>metagenomes</taxon>
        <taxon>organismal metagenomes</taxon>
    </lineage>
</organism>
<dbReference type="EMBL" id="MT142321">
    <property type="protein sequence ID" value="QJA78125.1"/>
    <property type="molecule type" value="Genomic_DNA"/>
</dbReference>
<name>A0A6M3K8K4_9ZZZZ</name>
<sequence>MPTVYVVNKGSHDHSDAERYGEIRYLTKGKVSRYATNNMWREFFPTLKDSKPEDYILVTGLTVMNIVATSIFSSLHGKINLLLYKGPTRDEPGRYVERTFLPLGQGGER</sequence>